<keyword evidence="3 7" id="KW-0479">Metal-binding</keyword>
<comment type="domain">
    <text evidence="7">Subfamily III proteins have a conserved RTxK motif about 40-50 residues from the C-terminus; the threonine may be replaced by serine or cysteine.</text>
</comment>
<organism evidence="10 14">
    <name type="scientific">Wallemia mellicola</name>
    <dbReference type="NCBI Taxonomy" id="1708541"/>
    <lineage>
        <taxon>Eukaryota</taxon>
        <taxon>Fungi</taxon>
        <taxon>Dikarya</taxon>
        <taxon>Basidiomycota</taxon>
        <taxon>Wallemiomycotina</taxon>
        <taxon>Wallemiomycetes</taxon>
        <taxon>Wallemiales</taxon>
        <taxon>Wallemiaceae</taxon>
        <taxon>Wallemia</taxon>
    </lineage>
</organism>
<comment type="catalytic activity">
    <reaction evidence="1 7">
        <text>beta-D-fructose 1-phosphate + H2O = D-fructose + phosphate</text>
        <dbReference type="Rhea" id="RHEA:35603"/>
        <dbReference type="ChEBI" id="CHEBI:15377"/>
        <dbReference type="ChEBI" id="CHEBI:37721"/>
        <dbReference type="ChEBI" id="CHEBI:43474"/>
        <dbReference type="ChEBI" id="CHEBI:138881"/>
    </reaction>
</comment>
<dbReference type="GO" id="GO:0016791">
    <property type="term" value="F:phosphatase activity"/>
    <property type="evidence" value="ECO:0007669"/>
    <property type="project" value="TreeGrafter"/>
</dbReference>
<evidence type="ECO:0000256" key="7">
    <source>
        <dbReference type="RuleBase" id="RU367030"/>
    </source>
</evidence>
<dbReference type="GO" id="GO:0006974">
    <property type="term" value="P:DNA damage response"/>
    <property type="evidence" value="ECO:0007669"/>
    <property type="project" value="TreeGrafter"/>
</dbReference>
<proteinExistence type="inferred from homology"/>
<dbReference type="InterPro" id="IPR002791">
    <property type="entry name" value="ARMT1-like_metal-bd"/>
</dbReference>
<evidence type="ECO:0000313" key="10">
    <source>
        <dbReference type="EMBL" id="TIC68208.1"/>
    </source>
</evidence>
<dbReference type="InterPro" id="IPR039763">
    <property type="entry name" value="ARMT1"/>
</dbReference>
<dbReference type="PANTHER" id="PTHR12260">
    <property type="entry name" value="DAMAGE-CONTROL PHOSPHATASE ARMT1"/>
    <property type="match status" value="1"/>
</dbReference>
<feature type="domain" description="Damage-control phosphatase ARMT1-like metal-binding" evidence="8">
    <location>
        <begin position="245"/>
        <end position="383"/>
    </location>
</feature>
<comment type="cofactor">
    <cofactor evidence="7">
        <name>Mn(2+)</name>
        <dbReference type="ChEBI" id="CHEBI:29035"/>
    </cofactor>
    <cofactor evidence="7">
        <name>Ni(2+)</name>
        <dbReference type="ChEBI" id="CHEBI:49786"/>
    </cofactor>
</comment>
<keyword evidence="4 7" id="KW-0378">Hydrolase</keyword>
<keyword evidence="5 7" id="KW-0464">Manganese</keyword>
<comment type="catalytic activity">
    <reaction evidence="6 7">
        <text>beta-D-fructose 6-phosphate = dihydroxyacetone + D-glyceraldehyde 3-phosphate</text>
        <dbReference type="Rhea" id="RHEA:28002"/>
        <dbReference type="ChEBI" id="CHEBI:16016"/>
        <dbReference type="ChEBI" id="CHEBI:57634"/>
        <dbReference type="ChEBI" id="CHEBI:59776"/>
    </reaction>
</comment>
<dbReference type="EC" id="3.1.3.-" evidence="7"/>
<dbReference type="AlphaFoldDB" id="A0A4T0N8F6"/>
<evidence type="ECO:0000313" key="9">
    <source>
        <dbReference type="EMBL" id="TIC33891.1"/>
    </source>
</evidence>
<comment type="function">
    <text evidence="7">Metal-dependent phosphatase that shows phosphatase activity against several substrates, including fructose-1-phosphate and fructose-6-phosphate. Its preference for fructose-1-phosphate, a strong glycating agent that causes DNA damage rather than a canonical yeast metabolite, suggests a damage-control function in hexose phosphate metabolism.</text>
</comment>
<dbReference type="EMBL" id="SPRO01000003">
    <property type="protein sequence ID" value="TIC33891.1"/>
    <property type="molecule type" value="Genomic_DNA"/>
</dbReference>
<evidence type="ECO:0000256" key="1">
    <source>
        <dbReference type="ARBA" id="ARBA00001326"/>
    </source>
</evidence>
<dbReference type="EMBL" id="SPRW01000004">
    <property type="protein sequence ID" value="TIC70282.1"/>
    <property type="molecule type" value="Genomic_DNA"/>
</dbReference>
<dbReference type="Gene3D" id="1.20.930.60">
    <property type="match status" value="1"/>
</dbReference>
<dbReference type="Proteomes" id="UP000310708">
    <property type="component" value="Unassembled WGS sequence"/>
</dbReference>
<dbReference type="PANTHER" id="PTHR12260:SF4">
    <property type="entry name" value="SUGAR PHOSPHATE PHOSPHATASE"/>
    <property type="match status" value="1"/>
</dbReference>
<sequence>MAEPNKIDAKYVNPESPPFPAFRGYHTFSFANDVMGRRLPTILGKAIEDTIITLNQLSSEDEILDLLACIERMDILMDDLKGNKKLTPIPDDGAGDIAIWNKEIAKYFQGKDFMSAPWIFAEAYKYRRLHSCFSVSRYFQDYDVFFRQKCDTFARSGHAVFELATRFAEPFDIPNDDAKKLIFYELFQVCLWGNSTDLSLLIDMSEEDIKNLQSTGGDQLAATQKNILGNDIDKVWNQLKNSKNADFLIQSGLANQVKFHGKRFSWFVSDVTKKDWEWLINSACYGRLFKGSPEELNALRALGQRWKRYEQEGKLIYEQHPFWISGYTFFHLLEVSPDLFLDLHQSKLVFFKGDLNHRKLTYDCRAPPTTPFSEAIVSGDLQWLLLRKSSSFIRPSAPESPLLSSEPGNLIAKHSYKYSSTINGQKALGIKPQEKGALIVARKTKSPINEWNKGFAKTQVTGGKRRAYKSTANVVSTTRPDLLKPSVARVSAIYASQNPKKDAPVKKVRGNKA</sequence>
<evidence type="ECO:0000313" key="12">
    <source>
        <dbReference type="Proteomes" id="UP000305647"/>
    </source>
</evidence>
<comment type="similarity">
    <text evidence="2 7">Belongs to the damage-control phosphatase family. Sugar phosphate phosphatase III subfamily.</text>
</comment>
<dbReference type="Proteomes" id="UP000309601">
    <property type="component" value="Unassembled WGS sequence"/>
</dbReference>
<dbReference type="EMBL" id="SPRX01000008">
    <property type="protein sequence ID" value="TIC68208.1"/>
    <property type="molecule type" value="Genomic_DNA"/>
</dbReference>
<dbReference type="Proteomes" id="UP000305647">
    <property type="component" value="Unassembled WGS sequence"/>
</dbReference>
<dbReference type="InterPro" id="IPR036075">
    <property type="entry name" value="ARMT-1-like_metal-bd_sf"/>
</dbReference>
<evidence type="ECO:0000256" key="2">
    <source>
        <dbReference type="ARBA" id="ARBA00009519"/>
    </source>
</evidence>
<evidence type="ECO:0000313" key="14">
    <source>
        <dbReference type="Proteomes" id="UP000310708"/>
    </source>
</evidence>
<dbReference type="GO" id="GO:0005634">
    <property type="term" value="C:nucleus"/>
    <property type="evidence" value="ECO:0007669"/>
    <property type="project" value="TreeGrafter"/>
</dbReference>
<evidence type="ECO:0000256" key="6">
    <source>
        <dbReference type="ARBA" id="ARBA00048809"/>
    </source>
</evidence>
<evidence type="ECO:0000313" key="13">
    <source>
        <dbReference type="Proteomes" id="UP000309601"/>
    </source>
</evidence>
<dbReference type="Pfam" id="PF01937">
    <property type="entry name" value="ARMT1-like_dom"/>
    <property type="match status" value="1"/>
</dbReference>
<evidence type="ECO:0000256" key="5">
    <source>
        <dbReference type="ARBA" id="ARBA00023211"/>
    </source>
</evidence>
<dbReference type="GO" id="GO:0046872">
    <property type="term" value="F:metal ion binding"/>
    <property type="evidence" value="ECO:0007669"/>
    <property type="project" value="UniProtKB-UniRule"/>
</dbReference>
<comment type="caution">
    <text evidence="10">The sequence shown here is derived from an EMBL/GenBank/DDBJ whole genome shotgun (WGS) entry which is preliminary data.</text>
</comment>
<reference evidence="12 13" key="1">
    <citation type="submission" date="2019-03" db="EMBL/GenBank/DDBJ databases">
        <title>Sequencing 25 genomes of Wallemia mellicola.</title>
        <authorList>
            <person name="Gostincar C."/>
        </authorList>
    </citation>
    <scope>NUCLEOTIDE SEQUENCE [LARGE SCALE GENOMIC DNA]</scope>
    <source>
        <strain evidence="11 13">EXF-1274</strain>
        <strain evidence="10 14">EXF-757</strain>
        <strain evidence="9 12">EXF-8738</strain>
    </source>
</reference>
<accession>A0A4T0N8F6</accession>
<evidence type="ECO:0000256" key="3">
    <source>
        <dbReference type="ARBA" id="ARBA00022723"/>
    </source>
</evidence>
<dbReference type="SUPFAM" id="SSF111321">
    <property type="entry name" value="AF1104-like"/>
    <property type="match status" value="1"/>
</dbReference>
<gene>
    <name evidence="10" type="ORF">E3Q01_00924</name>
    <name evidence="11" type="ORF">E3Q02_00580</name>
    <name evidence="9" type="ORF">E3Q10_00460</name>
</gene>
<dbReference type="Gene3D" id="3.30.390.110">
    <property type="match status" value="1"/>
</dbReference>
<evidence type="ECO:0000313" key="11">
    <source>
        <dbReference type="EMBL" id="TIC70282.1"/>
    </source>
</evidence>
<evidence type="ECO:0000259" key="8">
    <source>
        <dbReference type="Pfam" id="PF01937"/>
    </source>
</evidence>
<protein>
    <recommendedName>
        <fullName evidence="7">Sugar phosphate phosphatase</fullName>
        <ecNumber evidence="7">3.1.3.-</ecNumber>
    </recommendedName>
</protein>
<name>A0A4T0N8F6_9BASI</name>
<evidence type="ECO:0000256" key="4">
    <source>
        <dbReference type="ARBA" id="ARBA00022801"/>
    </source>
</evidence>